<protein>
    <submittedName>
        <fullName evidence="7">Putative peptidase s8 and s53 protein</fullName>
    </submittedName>
</protein>
<dbReference type="SUPFAM" id="SSF49785">
    <property type="entry name" value="Galactose-binding domain-like"/>
    <property type="match status" value="1"/>
</dbReference>
<dbReference type="OrthoDB" id="10256524at2759"/>
<dbReference type="Proteomes" id="UP000014074">
    <property type="component" value="Unassembled WGS sequence"/>
</dbReference>
<name>R8BGR2_PHAM7</name>
<keyword evidence="2 5" id="KW-0645">Protease</keyword>
<dbReference type="PANTHER" id="PTHR43399:SF4">
    <property type="entry name" value="CELL WALL-ASSOCIATED PROTEASE"/>
    <property type="match status" value="1"/>
</dbReference>
<keyword evidence="3 5" id="KW-0378">Hydrolase</keyword>
<dbReference type="Gene3D" id="3.40.50.200">
    <property type="entry name" value="Peptidase S8/S53 domain"/>
    <property type="match status" value="1"/>
</dbReference>
<dbReference type="InterPro" id="IPR023828">
    <property type="entry name" value="Peptidase_S8_Ser-AS"/>
</dbReference>
<dbReference type="PROSITE" id="PS00137">
    <property type="entry name" value="SUBTILASE_HIS"/>
    <property type="match status" value="1"/>
</dbReference>
<dbReference type="PROSITE" id="PS51892">
    <property type="entry name" value="SUBTILASE"/>
    <property type="match status" value="1"/>
</dbReference>
<dbReference type="Gene3D" id="2.60.120.380">
    <property type="match status" value="1"/>
</dbReference>
<dbReference type="Pfam" id="PF00082">
    <property type="entry name" value="Peptidase_S8"/>
    <property type="match status" value="1"/>
</dbReference>
<keyword evidence="8" id="KW-1185">Reference proteome</keyword>
<sequence length="679" mass="73586">MSTEPPPDAVLVKLNGQVQDPRETYAKDAKYTDFIVITVYNVLSIPQEEELEKLSVNILEDLGKNNFLCEYCLSDLTVLRKLDFVRQVDVYRNKVKIPATLEAASLEIANTTIATANTASVLHDQTQLTVDIFTHETVKDEEFEALKLVVAEASGVPVNKMEFAPGQVRLSVEPDKLADIAKDPKIRIIEEVLEPVLMSFESPITGSGVQESSVTNKALYGGKGQIITVTDTGFDRGSQDECHPAFIGKVHSLRSVIRKGDPKLSEQQKTDDPHGHGTHVSGILLGSHFNTTKGLIGGIAPEARLIVQSLFKDINYPIVLPIDLRDILAVPYDQGSRILSNSWGRGLTQDLKQPEYGGSSKLIDDFIRETPEVLICFSAGNDNLKGHGRPAIGLDAGSKNVLTIGATGNRNSPDQMFNQSSLGPTKEGRLKPDVVAPGIDIYAPLSGGVPKFYGDTATSEDVPGVKWRPWSGTSQATPLVAGCAAILREVLQERGCLNPPGALLKALIINGAEKLPKLDVNAQGHGRVNLEASTTMIVRPPAQSKETTPDIPLPISGGSLIGDALKQDETYDFILSAPDSAESHSHFKITLVYNDIGNKQIQNNLNLFVTDMITDEVIPGNSRSLTEPDEQNNVEQIILGYIPKGGLKVSVHAQKILAKKDQDFVLAWSAFTSLPGVVF</sequence>
<dbReference type="GO" id="GO:0006508">
    <property type="term" value="P:proteolysis"/>
    <property type="evidence" value="ECO:0007669"/>
    <property type="project" value="UniProtKB-KW"/>
</dbReference>
<dbReference type="InterPro" id="IPR015500">
    <property type="entry name" value="Peptidase_S8_subtilisin-rel"/>
</dbReference>
<evidence type="ECO:0000256" key="3">
    <source>
        <dbReference type="ARBA" id="ARBA00022801"/>
    </source>
</evidence>
<dbReference type="EMBL" id="KB933210">
    <property type="protein sequence ID" value="EON98530.1"/>
    <property type="molecule type" value="Genomic_DNA"/>
</dbReference>
<dbReference type="AlphaFoldDB" id="R8BGR2"/>
<comment type="similarity">
    <text evidence="1 5">Belongs to the peptidase S8 family.</text>
</comment>
<dbReference type="InterPro" id="IPR022398">
    <property type="entry name" value="Peptidase_S8_His-AS"/>
</dbReference>
<evidence type="ECO:0000256" key="4">
    <source>
        <dbReference type="ARBA" id="ARBA00022825"/>
    </source>
</evidence>
<evidence type="ECO:0000256" key="5">
    <source>
        <dbReference type="PROSITE-ProRule" id="PRU01240"/>
    </source>
</evidence>
<dbReference type="SUPFAM" id="SSF52743">
    <property type="entry name" value="Subtilisin-like"/>
    <property type="match status" value="1"/>
</dbReference>
<dbReference type="PRINTS" id="PR00723">
    <property type="entry name" value="SUBTILISIN"/>
</dbReference>
<dbReference type="PROSITE" id="PS00138">
    <property type="entry name" value="SUBTILASE_SER"/>
    <property type="match status" value="1"/>
</dbReference>
<evidence type="ECO:0000259" key="6">
    <source>
        <dbReference type="Pfam" id="PF00082"/>
    </source>
</evidence>
<dbReference type="InterPro" id="IPR034058">
    <property type="entry name" value="TagA/B/C/D_pept_dom"/>
</dbReference>
<feature type="active site" description="Charge relay system" evidence="5">
    <location>
        <position position="474"/>
    </location>
</feature>
<organism evidence="7 8">
    <name type="scientific">Phaeoacremonium minimum (strain UCR-PA7)</name>
    <name type="common">Esca disease fungus</name>
    <name type="synonym">Togninia minima</name>
    <dbReference type="NCBI Taxonomy" id="1286976"/>
    <lineage>
        <taxon>Eukaryota</taxon>
        <taxon>Fungi</taxon>
        <taxon>Dikarya</taxon>
        <taxon>Ascomycota</taxon>
        <taxon>Pezizomycotina</taxon>
        <taxon>Sordariomycetes</taxon>
        <taxon>Sordariomycetidae</taxon>
        <taxon>Togniniales</taxon>
        <taxon>Togniniaceae</taxon>
        <taxon>Phaeoacremonium</taxon>
    </lineage>
</organism>
<dbReference type="CDD" id="cd04842">
    <property type="entry name" value="Peptidases_S8_Kp43_protease"/>
    <property type="match status" value="1"/>
</dbReference>
<feature type="active site" description="Charge relay system" evidence="5">
    <location>
        <position position="231"/>
    </location>
</feature>
<dbReference type="KEGG" id="tmn:UCRPA7_5894"/>
<proteinExistence type="inferred from homology"/>
<gene>
    <name evidence="7" type="ORF">UCRPA7_5894</name>
</gene>
<dbReference type="eggNOG" id="KOG4266">
    <property type="taxonomic scope" value="Eukaryota"/>
</dbReference>
<evidence type="ECO:0000256" key="2">
    <source>
        <dbReference type="ARBA" id="ARBA00022670"/>
    </source>
</evidence>
<dbReference type="PANTHER" id="PTHR43399">
    <property type="entry name" value="SUBTILISIN-RELATED"/>
    <property type="match status" value="1"/>
</dbReference>
<dbReference type="GO" id="GO:0004252">
    <property type="term" value="F:serine-type endopeptidase activity"/>
    <property type="evidence" value="ECO:0007669"/>
    <property type="project" value="UniProtKB-UniRule"/>
</dbReference>
<dbReference type="InterPro" id="IPR008979">
    <property type="entry name" value="Galactose-bd-like_sf"/>
</dbReference>
<dbReference type="RefSeq" id="XP_007916629.1">
    <property type="nucleotide sequence ID" value="XM_007918438.1"/>
</dbReference>
<keyword evidence="4 5" id="KW-0720">Serine protease</keyword>
<evidence type="ECO:0000313" key="7">
    <source>
        <dbReference type="EMBL" id="EON98530.1"/>
    </source>
</evidence>
<reference evidence="8" key="1">
    <citation type="journal article" date="2013" name="Genome Announc.">
        <title>Draft genome sequence of the ascomycete Phaeoacremonium aleophilum strain UCR-PA7, a causal agent of the esca disease complex in grapevines.</title>
        <authorList>
            <person name="Blanco-Ulate B."/>
            <person name="Rolshausen P."/>
            <person name="Cantu D."/>
        </authorList>
    </citation>
    <scope>NUCLEOTIDE SEQUENCE [LARGE SCALE GENOMIC DNA]</scope>
    <source>
        <strain evidence="8">UCR-PA7</strain>
    </source>
</reference>
<dbReference type="InterPro" id="IPR036852">
    <property type="entry name" value="Peptidase_S8/S53_dom_sf"/>
</dbReference>
<evidence type="ECO:0000313" key="8">
    <source>
        <dbReference type="Proteomes" id="UP000014074"/>
    </source>
</evidence>
<feature type="active site" description="Charge relay system" evidence="5">
    <location>
        <position position="276"/>
    </location>
</feature>
<dbReference type="HOGENOM" id="CLU_011786_1_0_1"/>
<feature type="domain" description="Peptidase S8/S53" evidence="6">
    <location>
        <begin position="222"/>
        <end position="526"/>
    </location>
</feature>
<dbReference type="InterPro" id="IPR000209">
    <property type="entry name" value="Peptidase_S8/S53_dom"/>
</dbReference>
<evidence type="ECO:0000256" key="1">
    <source>
        <dbReference type="ARBA" id="ARBA00011073"/>
    </source>
</evidence>
<dbReference type="GeneID" id="19326495"/>
<accession>R8BGR2</accession>
<dbReference type="InterPro" id="IPR051048">
    <property type="entry name" value="Peptidase_S8/S53_subtilisin"/>
</dbReference>